<sequence>MLEISVKTAQVPSLNFTSFQKMASENMILGLFSGLPYEIREMIWKEFFPTSRHQHPLMSQRQKTDLSVLRANRALYDEISTLLYKNSCLTFTLTPAYVSWAVVTLDQSKEHSNDRHIGAKPIWSLESLADAKSRGFDNLPFHKIETVNVNLHPPNPRKKGEIFFLWRKVTDLVTIFKKAKRIHDLTIWLKKGIDGDWVDKWMKPHTSALYQIDHCRCDHDVVCLPFCTLRNVEEIWIETHSKELEDAIDWRIINVAMHTVWDRCWESVPSSRDYKISGHDVDRAVAADYFSMHVDLWKNPMEPEANLARRDFLSTWFEQGISGKSEFESQVLRITIDYPEIIKAYDWEMEFLDYMHTAMVCLYLHMKSLRGKLEDPEYWDQGVWSSVFPKGIPAMDSDEYWEELYPEFIDRDLYLDYMDKNTFLSTIGKLIWKWQDEHPNMDYDAQSSDDDWDTNSQFSCENCPGYKPGVGNRYRHVFLRRE</sequence>
<accession>A0A443HYI9</accession>
<protein>
    <recommendedName>
        <fullName evidence="3">F-box domain-containing protein</fullName>
    </recommendedName>
</protein>
<proteinExistence type="predicted"/>
<dbReference type="GeneID" id="39602729"/>
<evidence type="ECO:0000313" key="1">
    <source>
        <dbReference type="EMBL" id="RWQ96912.1"/>
    </source>
</evidence>
<dbReference type="STRING" id="264951.A0A443HYI9"/>
<evidence type="ECO:0008006" key="3">
    <source>
        <dbReference type="Google" id="ProtNLM"/>
    </source>
</evidence>
<comment type="caution">
    <text evidence="1">The sequence shown here is derived from an EMBL/GenBank/DDBJ whole genome shotgun (WGS) entry which is preliminary data.</text>
</comment>
<dbReference type="AlphaFoldDB" id="A0A443HYI9"/>
<dbReference type="Proteomes" id="UP000283841">
    <property type="component" value="Unassembled WGS sequence"/>
</dbReference>
<dbReference type="VEuPathDB" id="FungiDB:C8Q69DRAFT_518786"/>
<evidence type="ECO:0000313" key="2">
    <source>
        <dbReference type="Proteomes" id="UP000283841"/>
    </source>
</evidence>
<keyword evidence="2" id="KW-1185">Reference proteome</keyword>
<dbReference type="EMBL" id="RCNU01000003">
    <property type="protein sequence ID" value="RWQ96912.1"/>
    <property type="molecule type" value="Genomic_DNA"/>
</dbReference>
<organism evidence="1 2">
    <name type="scientific">Byssochlamys spectabilis</name>
    <name type="common">Paecilomyces variotii</name>
    <dbReference type="NCBI Taxonomy" id="264951"/>
    <lineage>
        <taxon>Eukaryota</taxon>
        <taxon>Fungi</taxon>
        <taxon>Dikarya</taxon>
        <taxon>Ascomycota</taxon>
        <taxon>Pezizomycotina</taxon>
        <taxon>Eurotiomycetes</taxon>
        <taxon>Eurotiomycetidae</taxon>
        <taxon>Eurotiales</taxon>
        <taxon>Thermoascaceae</taxon>
        <taxon>Paecilomyces</taxon>
    </lineage>
</organism>
<gene>
    <name evidence="1" type="ORF">C8Q69DRAFT_518786</name>
</gene>
<name>A0A443HYI9_BYSSP</name>
<dbReference type="RefSeq" id="XP_028486557.1">
    <property type="nucleotide sequence ID" value="XM_028633452.1"/>
</dbReference>
<reference evidence="1 2" key="1">
    <citation type="journal article" date="2018" name="Front. Microbiol.">
        <title>Genomic and genetic insights into a cosmopolitan fungus, Paecilomyces variotii (Eurotiales).</title>
        <authorList>
            <person name="Urquhart A.S."/>
            <person name="Mondo S.J."/>
            <person name="Makela M.R."/>
            <person name="Hane J.K."/>
            <person name="Wiebenga A."/>
            <person name="He G."/>
            <person name="Mihaltcheva S."/>
            <person name="Pangilinan J."/>
            <person name="Lipzen A."/>
            <person name="Barry K."/>
            <person name="de Vries R.P."/>
            <person name="Grigoriev I.V."/>
            <person name="Idnurm A."/>
        </authorList>
    </citation>
    <scope>NUCLEOTIDE SEQUENCE [LARGE SCALE GENOMIC DNA]</scope>
    <source>
        <strain evidence="1 2">CBS 101075</strain>
    </source>
</reference>